<dbReference type="InterPro" id="IPR011864">
    <property type="entry name" value="Phosphate_PstC"/>
</dbReference>
<evidence type="ECO:0000256" key="9">
    <source>
        <dbReference type="RuleBase" id="RU363032"/>
    </source>
</evidence>
<dbReference type="Gene3D" id="1.10.3720.10">
    <property type="entry name" value="MetI-like"/>
    <property type="match status" value="1"/>
</dbReference>
<dbReference type="eggNOG" id="COG0226">
    <property type="taxonomic scope" value="Bacteria"/>
</dbReference>
<dbReference type="InterPro" id="IPR035906">
    <property type="entry name" value="MetI-like_sf"/>
</dbReference>
<feature type="transmembrane region" description="Helical" evidence="9">
    <location>
        <begin position="255"/>
        <end position="274"/>
    </location>
</feature>
<proteinExistence type="inferred from homology"/>
<dbReference type="GO" id="GO:0006817">
    <property type="term" value="P:phosphate ion transport"/>
    <property type="evidence" value="ECO:0007669"/>
    <property type="project" value="UniProtKB-KW"/>
</dbReference>
<accession>G5H6G3</accession>
<evidence type="ECO:0000256" key="6">
    <source>
        <dbReference type="ARBA" id="ARBA00022692"/>
    </source>
</evidence>
<dbReference type="InterPro" id="IPR051124">
    <property type="entry name" value="Phosphate_Transport_Permease"/>
</dbReference>
<name>G5H6G3_9BACT</name>
<dbReference type="HOGENOM" id="CLU_033621_0_1_10"/>
<sequence length="402" mass="43108">MKTLRKVLETITEKLLMASGYITSITIILMVVFLFREGAGLFNTPDIEEGYVLAVNRENPVQKLSPQQVMQVFDGDIASWGTLGWGGGDSIRLFRLDDITAYATPEELGEKLENVPQCLSRIVASHKNIIAYLPKQLIAEDFAGRILDEGKITPASFLGGKLWYPTAQPAPQFGVLPLILGTLWVSIAAILIALPFGLAVAIYMAELAGHRLRNLLKPVIELLAGIPSVVYGFFGLVVIVPLVQRTFSLPVGETGLAGAVILAIMALPTIITVAEDAIRNTPRAMKESSLALGATHWQTIRKVVIPYSISGITAAVVLGIGRALGETMAVLMVTGNAAVMPHTLLEPLRTIPATIAAELGEAPAGGAHYEALFLLGCILFLLTLVISISVEMINAKRPKQSV</sequence>
<evidence type="ECO:0000256" key="2">
    <source>
        <dbReference type="ARBA" id="ARBA00007069"/>
    </source>
</evidence>
<feature type="transmembrane region" description="Helical" evidence="9">
    <location>
        <begin position="219"/>
        <end position="243"/>
    </location>
</feature>
<dbReference type="RefSeq" id="WP_009133329.1">
    <property type="nucleotide sequence ID" value="NZ_CP102250.1"/>
</dbReference>
<keyword evidence="13" id="KW-1185">Reference proteome</keyword>
<dbReference type="PANTHER" id="PTHR30425">
    <property type="entry name" value="PHOSPHATE TRANSPORT SYSTEM PERMEASE PROTEIN PST"/>
    <property type="match status" value="1"/>
</dbReference>
<dbReference type="AlphaFoldDB" id="G5H6G3"/>
<feature type="transmembrane region" description="Helical" evidence="9">
    <location>
        <begin position="183"/>
        <end position="207"/>
    </location>
</feature>
<feature type="transmembrane region" description="Helical" evidence="9">
    <location>
        <begin position="15"/>
        <end position="35"/>
    </location>
</feature>
<keyword evidence="3 9" id="KW-0813">Transport</keyword>
<keyword evidence="8 9" id="KW-0472">Membrane</keyword>
<dbReference type="GO" id="GO:0005886">
    <property type="term" value="C:plasma membrane"/>
    <property type="evidence" value="ECO:0007669"/>
    <property type="project" value="UniProtKB-SubCell"/>
</dbReference>
<evidence type="ECO:0000256" key="8">
    <source>
        <dbReference type="ARBA" id="ARBA00023136"/>
    </source>
</evidence>
<organism evidence="12 13">
    <name type="scientific">Alistipes indistinctus YIT 12060</name>
    <dbReference type="NCBI Taxonomy" id="742725"/>
    <lineage>
        <taxon>Bacteria</taxon>
        <taxon>Pseudomonadati</taxon>
        <taxon>Bacteroidota</taxon>
        <taxon>Bacteroidia</taxon>
        <taxon>Bacteroidales</taxon>
        <taxon>Rikenellaceae</taxon>
        <taxon>Alistipes</taxon>
    </lineage>
</organism>
<dbReference type="GO" id="GO:0005315">
    <property type="term" value="F:phosphate transmembrane transporter activity"/>
    <property type="evidence" value="ECO:0007669"/>
    <property type="project" value="InterPro"/>
</dbReference>
<dbReference type="GeneID" id="92816941"/>
<evidence type="ECO:0000313" key="12">
    <source>
        <dbReference type="EMBL" id="EHB92974.1"/>
    </source>
</evidence>
<feature type="transmembrane region" description="Helical" evidence="9">
    <location>
        <begin position="304"/>
        <end position="324"/>
    </location>
</feature>
<evidence type="ECO:0000256" key="1">
    <source>
        <dbReference type="ARBA" id="ARBA00004651"/>
    </source>
</evidence>
<comment type="function">
    <text evidence="10">Part of the binding-protein-dependent transport system for phosphate; probably responsible for the translocation of the substrate across the membrane.</text>
</comment>
<dbReference type="InterPro" id="IPR000515">
    <property type="entry name" value="MetI-like"/>
</dbReference>
<comment type="caution">
    <text evidence="12">The sequence shown here is derived from an EMBL/GenBank/DDBJ whole genome shotgun (WGS) entry which is preliminary data.</text>
</comment>
<dbReference type="SUPFAM" id="SSF53850">
    <property type="entry name" value="Periplasmic binding protein-like II"/>
    <property type="match status" value="1"/>
</dbReference>
<dbReference type="CDD" id="cd06261">
    <property type="entry name" value="TM_PBP2"/>
    <property type="match status" value="1"/>
</dbReference>
<dbReference type="EMBL" id="ADLD01000005">
    <property type="protein sequence ID" value="EHB92974.1"/>
    <property type="molecule type" value="Genomic_DNA"/>
</dbReference>
<evidence type="ECO:0000256" key="7">
    <source>
        <dbReference type="ARBA" id="ARBA00022989"/>
    </source>
</evidence>
<dbReference type="STRING" id="742725.HMPREF9450_00523"/>
<keyword evidence="6 9" id="KW-0812">Transmembrane</keyword>
<dbReference type="Proteomes" id="UP000006008">
    <property type="component" value="Unassembled WGS sequence"/>
</dbReference>
<dbReference type="SUPFAM" id="SSF161098">
    <property type="entry name" value="MetI-like"/>
    <property type="match status" value="1"/>
</dbReference>
<comment type="subcellular location">
    <subcellularLocation>
        <location evidence="1 9">Cell membrane</location>
        <topology evidence="1 9">Multi-pass membrane protein</topology>
    </subcellularLocation>
</comment>
<dbReference type="OrthoDB" id="9785113at2"/>
<dbReference type="PATRIC" id="fig|742725.3.peg.571"/>
<keyword evidence="4 10" id="KW-1003">Cell membrane</keyword>
<comment type="similarity">
    <text evidence="2 10">Belongs to the binding-protein-dependent transport system permease family. CysTW subfamily.</text>
</comment>
<dbReference type="PROSITE" id="PS50928">
    <property type="entry name" value="ABC_TM1"/>
    <property type="match status" value="1"/>
</dbReference>
<evidence type="ECO:0000256" key="5">
    <source>
        <dbReference type="ARBA" id="ARBA00022592"/>
    </source>
</evidence>
<evidence type="ECO:0000313" key="13">
    <source>
        <dbReference type="Proteomes" id="UP000006008"/>
    </source>
</evidence>
<evidence type="ECO:0000256" key="3">
    <source>
        <dbReference type="ARBA" id="ARBA00022448"/>
    </source>
</evidence>
<dbReference type="Gene3D" id="3.40.190.10">
    <property type="entry name" value="Periplasmic binding protein-like II"/>
    <property type="match status" value="1"/>
</dbReference>
<feature type="transmembrane region" description="Helical" evidence="9">
    <location>
        <begin position="371"/>
        <end position="390"/>
    </location>
</feature>
<keyword evidence="5 10" id="KW-0592">Phosphate transport</keyword>
<keyword evidence="7 9" id="KW-1133">Transmembrane helix</keyword>
<evidence type="ECO:0000259" key="11">
    <source>
        <dbReference type="PROSITE" id="PS50928"/>
    </source>
</evidence>
<dbReference type="Pfam" id="PF00528">
    <property type="entry name" value="BPD_transp_1"/>
    <property type="match status" value="1"/>
</dbReference>
<protein>
    <recommendedName>
        <fullName evidence="10">Phosphate transport system permease protein</fullName>
    </recommendedName>
</protein>
<evidence type="ECO:0000256" key="10">
    <source>
        <dbReference type="RuleBase" id="RU363054"/>
    </source>
</evidence>
<evidence type="ECO:0000256" key="4">
    <source>
        <dbReference type="ARBA" id="ARBA00022475"/>
    </source>
</evidence>
<feature type="domain" description="ABC transmembrane type-1" evidence="11">
    <location>
        <begin position="179"/>
        <end position="390"/>
    </location>
</feature>
<reference evidence="12 13" key="1">
    <citation type="submission" date="2011-08" db="EMBL/GenBank/DDBJ databases">
        <title>The Genome Sequence of Alistipes indistinctus YIT 12060.</title>
        <authorList>
            <consortium name="The Broad Institute Genome Sequencing Platform"/>
            <person name="Earl A."/>
            <person name="Ward D."/>
            <person name="Feldgarden M."/>
            <person name="Gevers D."/>
            <person name="Morotomi M."/>
            <person name="Young S.K."/>
            <person name="Zeng Q."/>
            <person name="Gargeya S."/>
            <person name="Fitzgerald M."/>
            <person name="Haas B."/>
            <person name="Abouelleil A."/>
            <person name="Alvarado L."/>
            <person name="Arachchi H.M."/>
            <person name="Berlin A."/>
            <person name="Brown A."/>
            <person name="Chapman S.B."/>
            <person name="Chen Z."/>
            <person name="Dunbar C."/>
            <person name="Freedman E."/>
            <person name="Gearin G."/>
            <person name="Gellesch M."/>
            <person name="Goldberg J."/>
            <person name="Griggs A."/>
            <person name="Gujja S."/>
            <person name="Heiman D."/>
            <person name="Howarth C."/>
            <person name="Larson L."/>
            <person name="Lui A."/>
            <person name="MacDonald P.J.P."/>
            <person name="Montmayeur A."/>
            <person name="Murphy C."/>
            <person name="Neiman D."/>
            <person name="Pearson M."/>
            <person name="Priest M."/>
            <person name="Roberts A."/>
            <person name="Saif S."/>
            <person name="Shea T."/>
            <person name="Shenoy N."/>
            <person name="Sisk P."/>
            <person name="Stolte C."/>
            <person name="Sykes S."/>
            <person name="Wortman J."/>
            <person name="Nusbaum C."/>
            <person name="Birren B."/>
        </authorList>
    </citation>
    <scope>NUCLEOTIDE SEQUENCE [LARGE SCALE GENOMIC DNA]</scope>
    <source>
        <strain evidence="12 13">YIT 12060</strain>
    </source>
</reference>
<gene>
    <name evidence="12" type="ORF">HMPREF9450_00523</name>
</gene>
<dbReference type="eggNOG" id="COG0573">
    <property type="taxonomic scope" value="Bacteria"/>
</dbReference>
<dbReference type="NCBIfam" id="TIGR02138">
    <property type="entry name" value="phosphate_pstC"/>
    <property type="match status" value="1"/>
</dbReference>
<dbReference type="PANTHER" id="PTHR30425:SF1">
    <property type="entry name" value="PHOSPHATE TRANSPORT SYSTEM PERMEASE PROTEIN PSTC"/>
    <property type="match status" value="1"/>
</dbReference>